<feature type="domain" description="Rhodanese" evidence="1">
    <location>
        <begin position="59"/>
        <end position="141"/>
    </location>
</feature>
<dbReference type="SUPFAM" id="SSF52821">
    <property type="entry name" value="Rhodanese/Cell cycle control phosphatase"/>
    <property type="match status" value="1"/>
</dbReference>
<dbReference type="SMART" id="SM00450">
    <property type="entry name" value="RHOD"/>
    <property type="match status" value="1"/>
</dbReference>
<dbReference type="Pfam" id="PF00581">
    <property type="entry name" value="Rhodanese"/>
    <property type="match status" value="1"/>
</dbReference>
<comment type="caution">
    <text evidence="2">The sequence shown here is derived from an EMBL/GenBank/DDBJ whole genome shotgun (WGS) entry which is preliminary data.</text>
</comment>
<dbReference type="EMBL" id="JAERRB010000008">
    <property type="protein sequence ID" value="MBL0743864.1"/>
    <property type="molecule type" value="Genomic_DNA"/>
</dbReference>
<organism evidence="2 3">
    <name type="scientific">Chryseolinea lacunae</name>
    <dbReference type="NCBI Taxonomy" id="2801331"/>
    <lineage>
        <taxon>Bacteria</taxon>
        <taxon>Pseudomonadati</taxon>
        <taxon>Bacteroidota</taxon>
        <taxon>Cytophagia</taxon>
        <taxon>Cytophagales</taxon>
        <taxon>Fulvivirgaceae</taxon>
        <taxon>Chryseolinea</taxon>
    </lineage>
</organism>
<gene>
    <name evidence="2" type="ORF">JI741_21715</name>
</gene>
<dbReference type="RefSeq" id="WP_202013414.1">
    <property type="nucleotide sequence ID" value="NZ_JAERRB010000008.1"/>
</dbReference>
<dbReference type="Gene3D" id="3.40.250.10">
    <property type="entry name" value="Rhodanese-like domain"/>
    <property type="match status" value="1"/>
</dbReference>
<keyword evidence="3" id="KW-1185">Reference proteome</keyword>
<dbReference type="InterPro" id="IPR036873">
    <property type="entry name" value="Rhodanese-like_dom_sf"/>
</dbReference>
<evidence type="ECO:0000313" key="3">
    <source>
        <dbReference type="Proteomes" id="UP000613030"/>
    </source>
</evidence>
<dbReference type="PANTHER" id="PTHR43031:SF1">
    <property type="entry name" value="PYRIDINE NUCLEOTIDE-DISULPHIDE OXIDOREDUCTASE"/>
    <property type="match status" value="1"/>
</dbReference>
<proteinExistence type="predicted"/>
<evidence type="ECO:0000313" key="2">
    <source>
        <dbReference type="EMBL" id="MBL0743864.1"/>
    </source>
</evidence>
<dbReference type="InterPro" id="IPR001763">
    <property type="entry name" value="Rhodanese-like_dom"/>
</dbReference>
<accession>A0ABS1KWM8</accession>
<dbReference type="CDD" id="cd00158">
    <property type="entry name" value="RHOD"/>
    <property type="match status" value="1"/>
</dbReference>
<dbReference type="Proteomes" id="UP000613030">
    <property type="component" value="Unassembled WGS sequence"/>
</dbReference>
<protein>
    <submittedName>
        <fullName evidence="2">Rhodanese-like domain-containing protein</fullName>
    </submittedName>
</protein>
<evidence type="ECO:0000259" key="1">
    <source>
        <dbReference type="PROSITE" id="PS50206"/>
    </source>
</evidence>
<name>A0ABS1KWM8_9BACT</name>
<sequence>MKSTPILILLALACCTPQKKEAPTEAVVADTATAPEPVAANATIDDVLEPEAFREKLATDPNAIVLDVRTPEEVAQGALPNAVNINFNAPDFQDKIATLDKSKPYYVYCKAGGRSSKAISYMKENGFKELHNLKGGYDAWK</sequence>
<dbReference type="InterPro" id="IPR050229">
    <property type="entry name" value="GlpE_sulfurtransferase"/>
</dbReference>
<reference evidence="2 3" key="1">
    <citation type="submission" date="2021-01" db="EMBL/GenBank/DDBJ databases">
        <title>Chryseolinea sp. Jin1 Genome sequencing and assembly.</title>
        <authorList>
            <person name="Kim I."/>
        </authorList>
    </citation>
    <scope>NUCLEOTIDE SEQUENCE [LARGE SCALE GENOMIC DNA]</scope>
    <source>
        <strain evidence="2 3">Jin1</strain>
    </source>
</reference>
<dbReference type="PANTHER" id="PTHR43031">
    <property type="entry name" value="FAD-DEPENDENT OXIDOREDUCTASE"/>
    <property type="match status" value="1"/>
</dbReference>
<dbReference type="PROSITE" id="PS50206">
    <property type="entry name" value="RHODANESE_3"/>
    <property type="match status" value="1"/>
</dbReference>